<keyword evidence="3" id="KW-1185">Reference proteome</keyword>
<reference evidence="3" key="1">
    <citation type="submission" date="2015-11" db="EMBL/GenBank/DDBJ databases">
        <authorList>
            <person name="Blom J."/>
        </authorList>
    </citation>
    <scope>NUCLEOTIDE SEQUENCE [LARGE SCALE GENOMIC DNA]</scope>
</reference>
<evidence type="ECO:0000259" key="1">
    <source>
        <dbReference type="Pfam" id="PF13391"/>
    </source>
</evidence>
<accession>A0A0U5L6Y3</accession>
<gene>
    <name evidence="2" type="ORF">EM595_2201</name>
</gene>
<protein>
    <recommendedName>
        <fullName evidence="1">HNH nuclease domain-containing protein</fullName>
    </recommendedName>
</protein>
<dbReference type="KEGG" id="ege:EM595_2201"/>
<dbReference type="InterPro" id="IPR003615">
    <property type="entry name" value="HNH_nuc"/>
</dbReference>
<evidence type="ECO:0000313" key="2">
    <source>
        <dbReference type="EMBL" id="CUU24435.1"/>
    </source>
</evidence>
<dbReference type="PATRIC" id="fig|1619313.3.peg.2285"/>
<organism evidence="2 3">
    <name type="scientific">Duffyella gerundensis</name>
    <dbReference type="NCBI Taxonomy" id="1619313"/>
    <lineage>
        <taxon>Bacteria</taxon>
        <taxon>Pseudomonadati</taxon>
        <taxon>Pseudomonadota</taxon>
        <taxon>Gammaproteobacteria</taxon>
        <taxon>Enterobacterales</taxon>
        <taxon>Erwiniaceae</taxon>
        <taxon>Duffyella</taxon>
    </lineage>
</organism>
<evidence type="ECO:0000313" key="3">
    <source>
        <dbReference type="Proteomes" id="UP000059419"/>
    </source>
</evidence>
<dbReference type="RefSeq" id="WP_067431603.1">
    <property type="nucleotide sequence ID" value="NZ_LN907827.1"/>
</dbReference>
<dbReference type="Pfam" id="PF13391">
    <property type="entry name" value="HNH_2"/>
    <property type="match status" value="1"/>
</dbReference>
<dbReference type="STRING" id="1619313.EM595_2201"/>
<sequence>MRFNNDLLPGALLSFEEIAQRYAEKYPDEKELTARGLLSPSTSNRSMVIRAIFANEESNSPLDELLFVANDNERKNYLRRLEHYLQQQLPFLYLRRGEAERRDNLWRIMGESRVYAMLDPASAAAQNLFTSRGYTLSIMRYEGEEAYWQLYDAQAHACFPQSRRIQFIVVLQSPLLKVPAAVMPGTQVGRRVKARLWQRASQTAFAEAVRARYGACVITGTPLTANPLTPWVEACHIDTRENEEGFLADNNVDNGLFLRSDLQRLFNNKLLSIHADSGEVSIASADATENKLSEFYQQISGKPCQLWHLVPATTRERLRRLR</sequence>
<dbReference type="EMBL" id="LN907827">
    <property type="protein sequence ID" value="CUU24435.1"/>
    <property type="molecule type" value="Genomic_DNA"/>
</dbReference>
<dbReference type="OrthoDB" id="529575at2"/>
<proteinExistence type="predicted"/>
<dbReference type="Proteomes" id="UP000059419">
    <property type="component" value="Chromosome 1"/>
</dbReference>
<name>A0A0U5L6Y3_9GAMM</name>
<feature type="domain" description="HNH nuclease" evidence="1">
    <location>
        <begin position="216"/>
        <end position="274"/>
    </location>
</feature>
<dbReference type="AlphaFoldDB" id="A0A0U5L6Y3"/>